<feature type="region of interest" description="Disordered" evidence="1">
    <location>
        <begin position="99"/>
        <end position="205"/>
    </location>
</feature>
<reference evidence="3" key="1">
    <citation type="journal article" date="2020" name="Stud. Mycol.">
        <title>101 Dothideomycetes genomes: a test case for predicting lifestyles and emergence of pathogens.</title>
        <authorList>
            <person name="Haridas S."/>
            <person name="Albert R."/>
            <person name="Binder M."/>
            <person name="Bloem J."/>
            <person name="Labutti K."/>
            <person name="Salamov A."/>
            <person name="Andreopoulos B."/>
            <person name="Baker S."/>
            <person name="Barry K."/>
            <person name="Bills G."/>
            <person name="Bluhm B."/>
            <person name="Cannon C."/>
            <person name="Castanera R."/>
            <person name="Culley D."/>
            <person name="Daum C."/>
            <person name="Ezra D."/>
            <person name="Gonzalez J."/>
            <person name="Henrissat B."/>
            <person name="Kuo A."/>
            <person name="Liang C."/>
            <person name="Lipzen A."/>
            <person name="Lutzoni F."/>
            <person name="Magnuson J."/>
            <person name="Mondo S."/>
            <person name="Nolan M."/>
            <person name="Ohm R."/>
            <person name="Pangilinan J."/>
            <person name="Park H.-J."/>
            <person name="Ramirez L."/>
            <person name="Alfaro M."/>
            <person name="Sun H."/>
            <person name="Tritt A."/>
            <person name="Yoshinaga Y."/>
            <person name="Zwiers L.-H."/>
            <person name="Turgeon B."/>
            <person name="Goodwin S."/>
            <person name="Spatafora J."/>
            <person name="Crous P."/>
            <person name="Grigoriev I."/>
        </authorList>
    </citation>
    <scope>NUCLEOTIDE SEQUENCE</scope>
    <source>
        <strain evidence="3">CBS 116435</strain>
    </source>
</reference>
<feature type="region of interest" description="Disordered" evidence="1">
    <location>
        <begin position="583"/>
        <end position="602"/>
    </location>
</feature>
<feature type="region of interest" description="Disordered" evidence="1">
    <location>
        <begin position="490"/>
        <end position="512"/>
    </location>
</feature>
<dbReference type="GO" id="GO:0005634">
    <property type="term" value="C:nucleus"/>
    <property type="evidence" value="ECO:0007669"/>
    <property type="project" value="TreeGrafter"/>
</dbReference>
<comment type="caution">
    <text evidence="3">The sequence shown here is derived from an EMBL/GenBank/DDBJ whole genome shotgun (WGS) entry which is preliminary data.</text>
</comment>
<accession>A0A9P4UMA1</accession>
<evidence type="ECO:0000256" key="1">
    <source>
        <dbReference type="SAM" id="MobiDB-lite"/>
    </source>
</evidence>
<dbReference type="EMBL" id="MU003837">
    <property type="protein sequence ID" value="KAF2717765.1"/>
    <property type="molecule type" value="Genomic_DNA"/>
</dbReference>
<dbReference type="InterPro" id="IPR000467">
    <property type="entry name" value="G_patch_dom"/>
</dbReference>
<dbReference type="PANTHER" id="PTHR13384">
    <property type="entry name" value="G PATCH DOMAIN-CONTAINING PROTEIN 1"/>
    <property type="match status" value="1"/>
</dbReference>
<feature type="compositionally biased region" description="Polar residues" evidence="1">
    <location>
        <begin position="270"/>
        <end position="281"/>
    </location>
</feature>
<name>A0A9P4UMA1_9PEZI</name>
<dbReference type="Pfam" id="PF01585">
    <property type="entry name" value="G-patch"/>
    <property type="match status" value="1"/>
</dbReference>
<dbReference type="Proteomes" id="UP000799441">
    <property type="component" value="Unassembled WGS sequence"/>
</dbReference>
<dbReference type="AlphaFoldDB" id="A0A9P4UMA1"/>
<sequence length="602" mass="65830">MDEEDLALQAESQKLETVGTFAGLGDAAPLRSKGMFSDIFRSTQETMGLRLLQKMGWRQGQGIGPKIRRRAQGDKTGETHLFAPDNTEIVDFVRKTDRRGVGFGSEDRPEMDNDGGDDADSDADASILKRNRSKVAVKPGKLKKKAGIGMGVLNDTGSDDDDSLEIGPSLSYSRVIGGDKKRKKRNASSDPAAEQSTVPAKVSARRGLDRTISLASSNVQRCHDGRLPLPGFILSFNLLQISQAVDYPPPSIPNDWKSTKQLQDKDRSQEPFQSTSDAAKVSTLNAKSRAAMLGEQELPGKSIFDFISPAVRDKIANATGNKHLPQGRGESAPENAQVNVEGDRRTLWDLIPPLTKDTAMAALHRVRTGFRPYEDEYKRERYRYFLELRAGIKHQIPERPRGLSLDEWSHELREFAQAAAVFKPMSGLMALRFTTSKGGSEMDESAVNTNDVEEDPAEKAAKLGMFGAMTRQTQSFYPTRLLCKRFGVPPPANAVSGPPDETSTGRKGVRGLLGDASSADILGQDSIDRILRDSSSHAPLADTSAYQRNDVRDMSSPAADVDVEINEALEANRADDSVLRAVFGDGEGEDDGRQQTIKPNRI</sequence>
<dbReference type="PANTHER" id="PTHR13384:SF19">
    <property type="entry name" value="G PATCH DOMAIN-CONTAINING PROTEIN 1"/>
    <property type="match status" value="1"/>
</dbReference>
<feature type="domain" description="G-patch" evidence="2">
    <location>
        <begin position="44"/>
        <end position="106"/>
    </location>
</feature>
<organism evidence="3 4">
    <name type="scientific">Polychaeton citri CBS 116435</name>
    <dbReference type="NCBI Taxonomy" id="1314669"/>
    <lineage>
        <taxon>Eukaryota</taxon>
        <taxon>Fungi</taxon>
        <taxon>Dikarya</taxon>
        <taxon>Ascomycota</taxon>
        <taxon>Pezizomycotina</taxon>
        <taxon>Dothideomycetes</taxon>
        <taxon>Dothideomycetidae</taxon>
        <taxon>Capnodiales</taxon>
        <taxon>Capnodiaceae</taxon>
        <taxon>Polychaeton</taxon>
    </lineage>
</organism>
<feature type="compositionally biased region" description="Basic residues" evidence="1">
    <location>
        <begin position="129"/>
        <end position="146"/>
    </location>
</feature>
<feature type="compositionally biased region" description="Basic and acidic residues" evidence="1">
    <location>
        <begin position="99"/>
        <end position="111"/>
    </location>
</feature>
<feature type="region of interest" description="Disordered" evidence="1">
    <location>
        <begin position="250"/>
        <end position="281"/>
    </location>
</feature>
<protein>
    <recommendedName>
        <fullName evidence="2">G-patch domain-containing protein</fullName>
    </recommendedName>
</protein>
<evidence type="ECO:0000313" key="3">
    <source>
        <dbReference type="EMBL" id="KAF2717765.1"/>
    </source>
</evidence>
<proteinExistence type="predicted"/>
<keyword evidence="4" id="KW-1185">Reference proteome</keyword>
<dbReference type="Pfam" id="PF26093">
    <property type="entry name" value="HTH_TGH"/>
    <property type="match status" value="1"/>
</dbReference>
<evidence type="ECO:0000313" key="4">
    <source>
        <dbReference type="Proteomes" id="UP000799441"/>
    </source>
</evidence>
<dbReference type="GO" id="GO:0003723">
    <property type="term" value="F:RNA binding"/>
    <property type="evidence" value="ECO:0007669"/>
    <property type="project" value="TreeGrafter"/>
</dbReference>
<evidence type="ECO:0000259" key="2">
    <source>
        <dbReference type="PROSITE" id="PS50174"/>
    </source>
</evidence>
<gene>
    <name evidence="3" type="ORF">K431DRAFT_254845</name>
</gene>
<dbReference type="PROSITE" id="PS50174">
    <property type="entry name" value="G_PATCH"/>
    <property type="match status" value="1"/>
</dbReference>
<feature type="compositionally biased region" description="Acidic residues" evidence="1">
    <location>
        <begin position="112"/>
        <end position="123"/>
    </location>
</feature>
<dbReference type="OrthoDB" id="20507at2759"/>